<accession>A0AA51NPI9</accession>
<proteinExistence type="predicted"/>
<organism evidence="1">
    <name type="scientific">Zoothera dauma adenovirus</name>
    <dbReference type="NCBI Taxonomy" id="3073259"/>
    <lineage>
        <taxon>Viruses</taxon>
        <taxon>Varidnaviria</taxon>
        <taxon>Bamfordvirae</taxon>
        <taxon>Preplasmiviricota</taxon>
        <taxon>Polisuviricotina</taxon>
        <taxon>Pharingeaviricetes</taxon>
        <taxon>Rowavirales</taxon>
        <taxon>Adenoviridae</taxon>
    </lineage>
</organism>
<name>A0AA51NPI9_9ADEN</name>
<sequence>MDYQEITRKLKLAARKNLVEMVDCVIVTEDEQIDYHVGIASHFRIIPVGECAACQTCSTLDLLRPDQAIQAIAFGCESAIDVTEYSTNSDNISLLDEGCKSYLVSFLEEISSILSFKSFMAEFVKMINHDIEGHIEETNAENIVSNALRFIDPFKCLEYIGLTIEIILNELMPAVYM</sequence>
<evidence type="ECO:0000313" key="1">
    <source>
        <dbReference type="EMBL" id="WMQ77660.1"/>
    </source>
</evidence>
<reference evidence="1" key="1">
    <citation type="submission" date="2023-06" db="EMBL/GenBank/DDBJ databases">
        <authorList>
            <person name="Zheng W."/>
            <person name="Wang Q."/>
            <person name="xu X.D."/>
        </authorList>
    </citation>
    <scope>NUCLEOTIDE SEQUENCE</scope>
    <source>
        <strain evidence="1">Cd_2020_s1</strain>
    </source>
</reference>
<dbReference type="EMBL" id="OR233592">
    <property type="protein sequence ID" value="WMQ77660.1"/>
    <property type="molecule type" value="Genomic_DNA"/>
</dbReference>
<protein>
    <submittedName>
        <fullName evidence="1">ORF1</fullName>
    </submittedName>
</protein>